<sequence>MSSGRIFSNLMKELSEGKFVFTGELEPGKEGDIESTVEAARKLLGHVTACNVTDNPQSFGYVDSLTAAYVVQTKTGMECICQLRCADKNRLALLSDVLAAGVLGIKNVLAITGDYVSLGDAKGAKPVFDLDATLLTYMIRKVVDEGKDLQGNPIRNPPKLHVGVAANPGSAFLDMEVYKLKRKVKAGAEFVQTQVVFSTEVIDRFFNKVKEVGVNIPILIGIFPAKSYAEAKFFHENVPGVKVPEDYLNKLKEAKEIKDKEKKKERIDQINIEFFTKLLEHLKGTPAAGCHIMAVGYSEIIPQLKKVVK</sequence>
<keyword evidence="5" id="KW-0274">FAD</keyword>
<comment type="pathway">
    <text evidence="2">One-carbon metabolism; tetrahydrofolate interconversion.</text>
</comment>
<organism evidence="7 8">
    <name type="scientific">Thermoproteota archaeon</name>
    <dbReference type="NCBI Taxonomy" id="2056631"/>
    <lineage>
        <taxon>Archaea</taxon>
        <taxon>Thermoproteota</taxon>
    </lineage>
</organism>
<dbReference type="GO" id="GO:0071949">
    <property type="term" value="F:FAD binding"/>
    <property type="evidence" value="ECO:0007669"/>
    <property type="project" value="TreeGrafter"/>
</dbReference>
<dbReference type="Gene3D" id="3.20.20.220">
    <property type="match status" value="1"/>
</dbReference>
<comment type="cofactor">
    <cofactor evidence="1">
        <name>FAD</name>
        <dbReference type="ChEBI" id="CHEBI:57692"/>
    </cofactor>
</comment>
<evidence type="ECO:0000313" key="7">
    <source>
        <dbReference type="EMBL" id="RLE49390.1"/>
    </source>
</evidence>
<comment type="similarity">
    <text evidence="3">Belongs to the methylenetetrahydrofolate reductase family.</text>
</comment>
<dbReference type="PANTHER" id="PTHR45754">
    <property type="entry name" value="METHYLENETETRAHYDROFOLATE REDUCTASE"/>
    <property type="match status" value="1"/>
</dbReference>
<dbReference type="InterPro" id="IPR003171">
    <property type="entry name" value="Mehydrof_redctse-like"/>
</dbReference>
<dbReference type="GO" id="GO:0035999">
    <property type="term" value="P:tetrahydrofolate interconversion"/>
    <property type="evidence" value="ECO:0007669"/>
    <property type="project" value="UniProtKB-UniPathway"/>
</dbReference>
<accession>A0A497ERQ6</accession>
<name>A0A497ERQ6_9CREN</name>
<dbReference type="InterPro" id="IPR029041">
    <property type="entry name" value="FAD-linked_oxidoreductase-like"/>
</dbReference>
<evidence type="ECO:0000256" key="4">
    <source>
        <dbReference type="ARBA" id="ARBA00022630"/>
    </source>
</evidence>
<gene>
    <name evidence="7" type="ORF">DRJ31_05045</name>
</gene>
<evidence type="ECO:0000256" key="1">
    <source>
        <dbReference type="ARBA" id="ARBA00001974"/>
    </source>
</evidence>
<evidence type="ECO:0000313" key="8">
    <source>
        <dbReference type="Proteomes" id="UP000278475"/>
    </source>
</evidence>
<keyword evidence="6" id="KW-0560">Oxidoreductase</keyword>
<evidence type="ECO:0000256" key="3">
    <source>
        <dbReference type="ARBA" id="ARBA00006743"/>
    </source>
</evidence>
<dbReference type="GO" id="GO:0005829">
    <property type="term" value="C:cytosol"/>
    <property type="evidence" value="ECO:0007669"/>
    <property type="project" value="TreeGrafter"/>
</dbReference>
<proteinExistence type="inferred from homology"/>
<dbReference type="CDD" id="cd00537">
    <property type="entry name" value="MTHFR"/>
    <property type="match status" value="1"/>
</dbReference>
<dbReference type="AlphaFoldDB" id="A0A497ERQ6"/>
<dbReference type="UniPathway" id="UPA00193"/>
<keyword evidence="4" id="KW-0285">Flavoprotein</keyword>
<dbReference type="SUPFAM" id="SSF51730">
    <property type="entry name" value="FAD-linked oxidoreductase"/>
    <property type="match status" value="1"/>
</dbReference>
<evidence type="ECO:0000256" key="2">
    <source>
        <dbReference type="ARBA" id="ARBA00004777"/>
    </source>
</evidence>
<dbReference type="GO" id="GO:0004489">
    <property type="term" value="F:methylenetetrahydrofolate reductase [NAD(P)H] activity"/>
    <property type="evidence" value="ECO:0007669"/>
    <property type="project" value="InterPro"/>
</dbReference>
<dbReference type="GO" id="GO:0009086">
    <property type="term" value="P:methionine biosynthetic process"/>
    <property type="evidence" value="ECO:0007669"/>
    <property type="project" value="TreeGrafter"/>
</dbReference>
<evidence type="ECO:0000256" key="6">
    <source>
        <dbReference type="ARBA" id="ARBA00023002"/>
    </source>
</evidence>
<dbReference type="PANTHER" id="PTHR45754:SF3">
    <property type="entry name" value="METHYLENETETRAHYDROFOLATE REDUCTASE (NADPH)"/>
    <property type="match status" value="1"/>
</dbReference>
<evidence type="ECO:0000256" key="5">
    <source>
        <dbReference type="ARBA" id="ARBA00022827"/>
    </source>
</evidence>
<reference evidence="7 8" key="1">
    <citation type="submission" date="2018-06" db="EMBL/GenBank/DDBJ databases">
        <title>Extensive metabolic versatility and redundancy in microbially diverse, dynamic hydrothermal sediments.</title>
        <authorList>
            <person name="Dombrowski N."/>
            <person name="Teske A."/>
            <person name="Baker B.J."/>
        </authorList>
    </citation>
    <scope>NUCLEOTIDE SEQUENCE [LARGE SCALE GENOMIC DNA]</scope>
    <source>
        <strain evidence="7">B66_G16</strain>
    </source>
</reference>
<protein>
    <submittedName>
        <fullName evidence="7">5,10-methylenetetrahydrofolate reductase</fullName>
    </submittedName>
</protein>
<dbReference type="EMBL" id="QMQV01000037">
    <property type="protein sequence ID" value="RLE49390.1"/>
    <property type="molecule type" value="Genomic_DNA"/>
</dbReference>
<comment type="caution">
    <text evidence="7">The sequence shown here is derived from an EMBL/GenBank/DDBJ whole genome shotgun (WGS) entry which is preliminary data.</text>
</comment>
<dbReference type="Pfam" id="PF02219">
    <property type="entry name" value="MTHFR"/>
    <property type="match status" value="1"/>
</dbReference>
<dbReference type="Proteomes" id="UP000278475">
    <property type="component" value="Unassembled WGS sequence"/>
</dbReference>